<evidence type="ECO:0000259" key="9">
    <source>
        <dbReference type="Pfam" id="PF04055"/>
    </source>
</evidence>
<dbReference type="SFLD" id="SFLDG01088">
    <property type="entry name" value="antiviral_proteins"/>
    <property type="match status" value="1"/>
</dbReference>
<dbReference type="NCBIfam" id="NF038283">
    <property type="entry name" value="viperin_w_prok"/>
    <property type="match status" value="1"/>
</dbReference>
<feature type="domain" description="Radical SAM core" evidence="9">
    <location>
        <begin position="12"/>
        <end position="148"/>
    </location>
</feature>
<dbReference type="InterPro" id="IPR051196">
    <property type="entry name" value="RSAD2/Viperin_antiviral"/>
</dbReference>
<evidence type="ECO:0000256" key="6">
    <source>
        <dbReference type="ARBA" id="ARBA00023014"/>
    </source>
</evidence>
<comment type="caution">
    <text evidence="10">The sequence shown here is derived from an EMBL/GenBank/DDBJ whole genome shotgun (WGS) entry which is preliminary data.</text>
</comment>
<protein>
    <recommendedName>
        <fullName evidence="8">S-adenosylmethionine-dependent nucleotide dehydratase</fullName>
    </recommendedName>
</protein>
<accession>A0A4R2F9D3</accession>
<evidence type="ECO:0000256" key="1">
    <source>
        <dbReference type="ARBA" id="ARBA00001966"/>
    </source>
</evidence>
<keyword evidence="6" id="KW-0411">Iron-sulfur</keyword>
<reference evidence="10 11" key="1">
    <citation type="submission" date="2019-03" db="EMBL/GenBank/DDBJ databases">
        <title>Freshwater and sediment microbial communities from various areas in North America, analyzing microbe dynamics in response to fracking.</title>
        <authorList>
            <person name="Lamendella R."/>
        </authorList>
    </citation>
    <scope>NUCLEOTIDE SEQUENCE [LARGE SCALE GENOMIC DNA]</scope>
    <source>
        <strain evidence="10 11">74A</strain>
    </source>
</reference>
<evidence type="ECO:0000256" key="8">
    <source>
        <dbReference type="ARBA" id="ARBA00039667"/>
    </source>
</evidence>
<evidence type="ECO:0000313" key="10">
    <source>
        <dbReference type="EMBL" id="TCN83370.1"/>
    </source>
</evidence>
<proteinExistence type="predicted"/>
<evidence type="ECO:0000313" key="11">
    <source>
        <dbReference type="Proteomes" id="UP000294832"/>
    </source>
</evidence>
<dbReference type="EMBL" id="SLWF01000015">
    <property type="protein sequence ID" value="TCN83370.1"/>
    <property type="molecule type" value="Genomic_DNA"/>
</dbReference>
<dbReference type="PANTHER" id="PTHR21339:SF0">
    <property type="entry name" value="S-ADENOSYLMETHIONINE-DEPENDENT NUCLEOTIDE DEHYDRATASE RSAD2"/>
    <property type="match status" value="1"/>
</dbReference>
<evidence type="ECO:0000256" key="2">
    <source>
        <dbReference type="ARBA" id="ARBA00022485"/>
    </source>
</evidence>
<dbReference type="OrthoDB" id="9792276at2"/>
<evidence type="ECO:0000256" key="3">
    <source>
        <dbReference type="ARBA" id="ARBA00022691"/>
    </source>
</evidence>
<keyword evidence="2" id="KW-0004">4Fe-4S</keyword>
<dbReference type="Pfam" id="PF04055">
    <property type="entry name" value="Radical_SAM"/>
    <property type="match status" value="1"/>
</dbReference>
<evidence type="ECO:0000256" key="4">
    <source>
        <dbReference type="ARBA" id="ARBA00022723"/>
    </source>
</evidence>
<keyword evidence="3" id="KW-0949">S-adenosyl-L-methionine</keyword>
<organism evidence="10 11">
    <name type="scientific">Shewanella fodinae</name>
    <dbReference type="NCBI Taxonomy" id="552357"/>
    <lineage>
        <taxon>Bacteria</taxon>
        <taxon>Pseudomonadati</taxon>
        <taxon>Pseudomonadota</taxon>
        <taxon>Gammaproteobacteria</taxon>
        <taxon>Alteromonadales</taxon>
        <taxon>Shewanellaceae</taxon>
        <taxon>Shewanella</taxon>
    </lineage>
</organism>
<dbReference type="SFLD" id="SFLDS00029">
    <property type="entry name" value="Radical_SAM"/>
    <property type="match status" value="1"/>
</dbReference>
<name>A0A4R2F9D3_9GAMM</name>
<dbReference type="GO" id="GO:0051539">
    <property type="term" value="F:4 iron, 4 sulfur cluster binding"/>
    <property type="evidence" value="ECO:0007669"/>
    <property type="project" value="UniProtKB-KW"/>
</dbReference>
<evidence type="ECO:0000256" key="5">
    <source>
        <dbReference type="ARBA" id="ARBA00023004"/>
    </source>
</evidence>
<dbReference type="RefSeq" id="WP_133039215.1">
    <property type="nucleotide sequence ID" value="NZ_SLWF01000015.1"/>
</dbReference>
<dbReference type="Proteomes" id="UP000294832">
    <property type="component" value="Unassembled WGS sequence"/>
</dbReference>
<comment type="cofactor">
    <cofactor evidence="1">
        <name>[4Fe-4S] cluster</name>
        <dbReference type="ChEBI" id="CHEBI:49883"/>
    </cofactor>
</comment>
<dbReference type="InterPro" id="IPR058240">
    <property type="entry name" value="rSAM_sf"/>
</dbReference>
<dbReference type="GO" id="GO:0051607">
    <property type="term" value="P:defense response to virus"/>
    <property type="evidence" value="ECO:0007669"/>
    <property type="project" value="UniProtKB-KW"/>
</dbReference>
<dbReference type="SFLD" id="SFLDG01067">
    <property type="entry name" value="SPASM/twitch_domain_containing"/>
    <property type="match status" value="1"/>
</dbReference>
<keyword evidence="5" id="KW-0408">Iron</keyword>
<keyword evidence="7" id="KW-0051">Antiviral defense</keyword>
<keyword evidence="11" id="KW-1185">Reference proteome</keyword>
<dbReference type="CDD" id="cd01335">
    <property type="entry name" value="Radical_SAM"/>
    <property type="match status" value="1"/>
</dbReference>
<dbReference type="GO" id="GO:0046872">
    <property type="term" value="F:metal ion binding"/>
    <property type="evidence" value="ECO:0007669"/>
    <property type="project" value="UniProtKB-KW"/>
</dbReference>
<dbReference type="PANTHER" id="PTHR21339">
    <property type="entry name" value="RADICAL S-ADENOSYL METHIONINE DOMAIN-CONTAINING PROTEIN 2"/>
    <property type="match status" value="1"/>
</dbReference>
<dbReference type="SUPFAM" id="SSF102114">
    <property type="entry name" value="Radical SAM enzymes"/>
    <property type="match status" value="1"/>
</dbReference>
<gene>
    <name evidence="10" type="ORF">EDC91_11576</name>
</gene>
<dbReference type="InterPro" id="IPR013785">
    <property type="entry name" value="Aldolase_TIM"/>
</dbReference>
<dbReference type="GO" id="GO:0003824">
    <property type="term" value="F:catalytic activity"/>
    <property type="evidence" value="ECO:0007669"/>
    <property type="project" value="InterPro"/>
</dbReference>
<sequence length="294" mass="34000">MKIQELVINYHMTETCNFRCDYCYATWEGNVSQLELHHDFPLVQQLLKKLADYFLGNNPLKASLGYSSVRINFAGGEPVVLGSRFVNAVLYAKQLGFNTSIITNGHLLTEQMLNRMASSTDMLGISFDTADHLIAQSIGRIDRKNDWLSPERLKTLVAHYRMLNANGRVKLNTVVNAFNWRENLTEVIDEIQPYKWKLLRVLPVYSQHQVVTSEEFTAYILRHRTLRDLIVAEDNQDMWQSYLMINPVGCFYQNIGPKEGHIHSPEILKVGVEHAFSQIEFNPEIFARRYREVC</sequence>
<keyword evidence="4" id="KW-0479">Metal-binding</keyword>
<dbReference type="Gene3D" id="3.20.20.70">
    <property type="entry name" value="Aldolase class I"/>
    <property type="match status" value="1"/>
</dbReference>
<dbReference type="InterPro" id="IPR007197">
    <property type="entry name" value="rSAM"/>
</dbReference>
<evidence type="ECO:0000256" key="7">
    <source>
        <dbReference type="ARBA" id="ARBA00023118"/>
    </source>
</evidence>
<dbReference type="AlphaFoldDB" id="A0A4R2F9D3"/>